<dbReference type="AlphaFoldDB" id="A0A1H2YME6"/>
<proteinExistence type="predicted"/>
<sequence length="444" mass="48846">MKRPQQLWIYLRSSFWFLPALIVAASIVLAAGAINVESAIESETLARWPRLFGSGAEGARQMLSTIANSMMAVVGVTFSMTLVTLTLASSQYTSRVLGSFIRNRTTQAVLGIFAGIFTYCLLVLRTIRDNGEDTFVPGIAVFMGVFLALAGIGVLILFIHHIATSIQASNIICSVAEDTIAAIKIVFPERTPHNNSKEDEALLRRLLIEAEDWEEVLAGKSGYIQSIDYEALKKLAHEKGTIIKIEHGIGDFVVKGAPLASLPRQNLLEEKTFHKVCSFYGIDSHRTIEQDPDFGIRQIVDMAVKALSPGVNDTTTVITCIDYLTSILCFLVQRNSPLRIHYEKGEPRLIRMNPTFETLLDTSFEEIRRNASGNPRVIISMLDALKLIGATSPLDSHKRALGEQVKKVAELAEGSIESTHDLAAIRARLETLSIAVDLNPPANR</sequence>
<gene>
    <name evidence="2" type="ORF">SAMN05421882_105414</name>
</gene>
<dbReference type="RefSeq" id="WP_074668010.1">
    <property type="nucleotide sequence ID" value="NZ_FNNH01000054.1"/>
</dbReference>
<feature type="transmembrane region" description="Helical" evidence="1">
    <location>
        <begin position="66"/>
        <end position="88"/>
    </location>
</feature>
<keyword evidence="1" id="KW-0812">Transmembrane</keyword>
<keyword evidence="1" id="KW-0472">Membrane</keyword>
<evidence type="ECO:0000313" key="2">
    <source>
        <dbReference type="EMBL" id="SDX06250.1"/>
    </source>
</evidence>
<name>A0A1H2YME6_9PROT</name>
<feature type="transmembrane region" description="Helical" evidence="1">
    <location>
        <begin position="139"/>
        <end position="159"/>
    </location>
</feature>
<dbReference type="EMBL" id="FNNH01000054">
    <property type="protein sequence ID" value="SDX06250.1"/>
    <property type="molecule type" value="Genomic_DNA"/>
</dbReference>
<dbReference type="Pfam" id="PF10011">
    <property type="entry name" value="DUF2254"/>
    <property type="match status" value="1"/>
</dbReference>
<feature type="transmembrane region" description="Helical" evidence="1">
    <location>
        <begin position="108"/>
        <end position="127"/>
    </location>
</feature>
<organism evidence="2 3">
    <name type="scientific">Nitrosomonas communis</name>
    <dbReference type="NCBI Taxonomy" id="44574"/>
    <lineage>
        <taxon>Bacteria</taxon>
        <taxon>Pseudomonadati</taxon>
        <taxon>Pseudomonadota</taxon>
        <taxon>Betaproteobacteria</taxon>
        <taxon>Nitrosomonadales</taxon>
        <taxon>Nitrosomonadaceae</taxon>
        <taxon>Nitrosomonas</taxon>
    </lineage>
</organism>
<reference evidence="2 3" key="1">
    <citation type="submission" date="2016-10" db="EMBL/GenBank/DDBJ databases">
        <authorList>
            <person name="de Groot N.N."/>
        </authorList>
    </citation>
    <scope>NUCLEOTIDE SEQUENCE [LARGE SCALE GENOMIC DNA]</scope>
    <source>
        <strain evidence="2 3">Nm110</strain>
    </source>
</reference>
<protein>
    <submittedName>
        <fullName evidence="2">Uncharacterized membrane protein</fullName>
    </submittedName>
</protein>
<evidence type="ECO:0000256" key="1">
    <source>
        <dbReference type="SAM" id="Phobius"/>
    </source>
</evidence>
<accession>A0A1H2YME6</accession>
<dbReference type="Proteomes" id="UP000183454">
    <property type="component" value="Unassembled WGS sequence"/>
</dbReference>
<dbReference type="InterPro" id="IPR018723">
    <property type="entry name" value="DUF2254_membrane"/>
</dbReference>
<keyword evidence="1" id="KW-1133">Transmembrane helix</keyword>
<evidence type="ECO:0000313" key="3">
    <source>
        <dbReference type="Proteomes" id="UP000183454"/>
    </source>
</evidence>